<evidence type="ECO:0000313" key="2">
    <source>
        <dbReference type="EMBL" id="OHX18967.1"/>
    </source>
</evidence>
<dbReference type="STRING" id="1903179.BI347_16890"/>
<sequence>MQNPFANPRNPQLYQLSIICPSMSLGTARREIRTLAQKHGLRIQQWQEQPQPAARESRNTLTPWLICADFRCGSEACMHFLQGIAQRLATMPLTRVKLDCLSLPPSGLQRPASV</sequence>
<dbReference type="RefSeq" id="WP_071113999.1">
    <property type="nucleotide sequence ID" value="NZ_MKCS01000002.1"/>
</dbReference>
<dbReference type="EMBL" id="MKCS01000002">
    <property type="protein sequence ID" value="OHX11357.1"/>
    <property type="molecule type" value="Genomic_DNA"/>
</dbReference>
<evidence type="ECO:0000313" key="1">
    <source>
        <dbReference type="EMBL" id="OHX11357.1"/>
    </source>
</evidence>
<dbReference type="EMBL" id="MKCT01000050">
    <property type="protein sequence ID" value="OHX18967.1"/>
    <property type="molecule type" value="Genomic_DNA"/>
</dbReference>
<dbReference type="AlphaFoldDB" id="A0A1S1WW60"/>
<gene>
    <name evidence="2" type="ORF">BI344_10115</name>
    <name evidence="1" type="ORF">BI347_16890</name>
</gene>
<keyword evidence="4" id="KW-1185">Reference proteome</keyword>
<comment type="caution">
    <text evidence="1">The sequence shown here is derived from an EMBL/GenBank/DDBJ whole genome shotgun (WGS) entry which is preliminary data.</text>
</comment>
<evidence type="ECO:0000313" key="3">
    <source>
        <dbReference type="Proteomes" id="UP000180088"/>
    </source>
</evidence>
<reference evidence="3 4" key="1">
    <citation type="submission" date="2016-09" db="EMBL/GenBank/DDBJ databases">
        <title>Chromobacterium muskegensis sp. nov., an insecticidal bacterium isolated from Sphagnum bogs.</title>
        <authorList>
            <person name="Sparks M.E."/>
            <person name="Blackburn M.B."/>
            <person name="Gundersen-Rindal D.E."/>
            <person name="Mitchell A."/>
            <person name="Farrar R."/>
            <person name="Kuhar D."/>
        </authorList>
    </citation>
    <scope>NUCLEOTIDE SEQUENCE [LARGE SCALE GENOMIC DNA]</scope>
    <source>
        <strain evidence="2 4">14B-1</strain>
        <strain evidence="1 3">37-2</strain>
    </source>
</reference>
<organism evidence="1 3">
    <name type="scientific">Chromobacterium sphagni</name>
    <dbReference type="NCBI Taxonomy" id="1903179"/>
    <lineage>
        <taxon>Bacteria</taxon>
        <taxon>Pseudomonadati</taxon>
        <taxon>Pseudomonadota</taxon>
        <taxon>Betaproteobacteria</taxon>
        <taxon>Neisseriales</taxon>
        <taxon>Chromobacteriaceae</taxon>
        <taxon>Chromobacterium</taxon>
    </lineage>
</organism>
<dbReference type="Proteomes" id="UP000180088">
    <property type="component" value="Unassembled WGS sequence"/>
</dbReference>
<accession>A0A1S1WW60</accession>
<dbReference type="Proteomes" id="UP000180280">
    <property type="component" value="Unassembled WGS sequence"/>
</dbReference>
<dbReference type="OrthoDB" id="8588691at2"/>
<name>A0A1S1WW60_9NEIS</name>
<evidence type="ECO:0000313" key="4">
    <source>
        <dbReference type="Proteomes" id="UP000180280"/>
    </source>
</evidence>
<proteinExistence type="predicted"/>
<protein>
    <submittedName>
        <fullName evidence="1">Uncharacterized protein</fullName>
    </submittedName>
</protein>